<evidence type="ECO:0000259" key="1">
    <source>
        <dbReference type="Pfam" id="PF01738"/>
    </source>
</evidence>
<dbReference type="EMBL" id="CP054841">
    <property type="protein sequence ID" value="QKV55172.1"/>
    <property type="molecule type" value="Genomic_DNA"/>
</dbReference>
<dbReference type="KEGG" id="aant:HUK68_19715"/>
<keyword evidence="3" id="KW-1185">Reference proteome</keyword>
<dbReference type="Proteomes" id="UP000509579">
    <property type="component" value="Plasmid unnamed1"/>
</dbReference>
<dbReference type="AlphaFoldDB" id="A0A6N1XAR0"/>
<dbReference type="Gene3D" id="3.40.50.1820">
    <property type="entry name" value="alpha/beta hydrolase"/>
    <property type="match status" value="1"/>
</dbReference>
<keyword evidence="2" id="KW-0378">Hydrolase</keyword>
<dbReference type="GO" id="GO:0016787">
    <property type="term" value="F:hydrolase activity"/>
    <property type="evidence" value="ECO:0007669"/>
    <property type="project" value="UniProtKB-KW"/>
</dbReference>
<dbReference type="InterPro" id="IPR051049">
    <property type="entry name" value="Dienelactone_hydrolase-like"/>
</dbReference>
<name>A0A6N1XAR0_9BURK</name>
<reference evidence="2 3" key="1">
    <citation type="submission" date="2020-06" db="EMBL/GenBank/DDBJ databases">
        <title>Acidovorax antarctica sp. nov., isolated from Corinth ice sheet soil, Antarctic Fields Peninsula.</title>
        <authorList>
            <person name="Xu Q."/>
            <person name="Peng F."/>
        </authorList>
    </citation>
    <scope>NUCLEOTIDE SEQUENCE [LARGE SCALE GENOMIC DNA]</scope>
    <source>
        <strain evidence="2 3">16-35-5</strain>
        <plasmid evidence="2 3">unnamed1</plasmid>
    </source>
</reference>
<proteinExistence type="predicted"/>
<accession>A0A6N1XAR0</accession>
<gene>
    <name evidence="2" type="ORF">HUK68_19715</name>
</gene>
<protein>
    <submittedName>
        <fullName evidence="2">Dienelactone hydrolase family protein</fullName>
    </submittedName>
</protein>
<keyword evidence="2" id="KW-0614">Plasmid</keyword>
<dbReference type="SUPFAM" id="SSF53474">
    <property type="entry name" value="alpha/beta-Hydrolases"/>
    <property type="match status" value="1"/>
</dbReference>
<dbReference type="Pfam" id="PF01738">
    <property type="entry name" value="DLH"/>
    <property type="match status" value="1"/>
</dbReference>
<dbReference type="InterPro" id="IPR002925">
    <property type="entry name" value="Dienelactn_hydro"/>
</dbReference>
<geneLocation type="plasmid" evidence="2 3">
    <name>unnamed1</name>
</geneLocation>
<dbReference type="RefSeq" id="WP_175505960.1">
    <property type="nucleotide sequence ID" value="NZ_CP054841.1"/>
</dbReference>
<dbReference type="PANTHER" id="PTHR46623">
    <property type="entry name" value="CARBOXYMETHYLENEBUTENOLIDASE-RELATED"/>
    <property type="match status" value="1"/>
</dbReference>
<evidence type="ECO:0000313" key="2">
    <source>
        <dbReference type="EMBL" id="QKV55172.1"/>
    </source>
</evidence>
<organism evidence="2 3">
    <name type="scientific">Comamonas antarctica</name>
    <dbReference type="NCBI Taxonomy" id="2743470"/>
    <lineage>
        <taxon>Bacteria</taxon>
        <taxon>Pseudomonadati</taxon>
        <taxon>Pseudomonadota</taxon>
        <taxon>Betaproteobacteria</taxon>
        <taxon>Burkholderiales</taxon>
        <taxon>Comamonadaceae</taxon>
        <taxon>Comamonas</taxon>
    </lineage>
</organism>
<feature type="domain" description="Dienelactone hydrolase" evidence="1">
    <location>
        <begin position="18"/>
        <end position="241"/>
    </location>
</feature>
<dbReference type="PANTHER" id="PTHR46623:SF10">
    <property type="entry name" value="CARBOXYMETHYLENEBUTENOLIDASE HOMOLOG"/>
    <property type="match status" value="1"/>
</dbReference>
<dbReference type="InterPro" id="IPR029058">
    <property type="entry name" value="AB_hydrolase_fold"/>
</dbReference>
<sequence length="245" mass="25694">MPVEPIVIQTLDGQCPADVFTPEGAGPWPAVIFHGDAGGMRPAMRDMARKLAEGGYVVLLPDLYYRFGPYAPLVPAEVFQGDAGAILGPLIATTGTDKAARDTDALLAYLDTRSDVAGRQVGAVGFCMGAGLALAAAARHPARFAAVASFHGGRLATDAPASPHWLVPALKAEVYIASAENDDSYPPAMAQRFEAALAAAGVRYASEQYPAPHGWMVPDFPVHDAACAERGWQALLALLARTLRG</sequence>
<evidence type="ECO:0000313" key="3">
    <source>
        <dbReference type="Proteomes" id="UP000509579"/>
    </source>
</evidence>